<dbReference type="PANTHER" id="PTHR34413">
    <property type="entry name" value="PROPHAGE TAIL FIBER ASSEMBLY PROTEIN HOMOLOG TFAE-RELATED-RELATED"/>
    <property type="match status" value="1"/>
</dbReference>
<dbReference type="RefSeq" id="WP_074822505.1">
    <property type="nucleotide sequence ID" value="NZ_FOLW01000005.1"/>
</dbReference>
<evidence type="ECO:0000313" key="2">
    <source>
        <dbReference type="Proteomes" id="UP000226420"/>
    </source>
</evidence>
<dbReference type="InterPro" id="IPR003458">
    <property type="entry name" value="Phage_T4_Gp38_tail_assem"/>
</dbReference>
<name>A0AAJ4WAN7_9GAMM</name>
<comment type="caution">
    <text evidence="1">The sequence shown here is derived from an EMBL/GenBank/DDBJ whole genome shotgun (WGS) entry which is preliminary data.</text>
</comment>
<reference evidence="1 2" key="1">
    <citation type="submission" date="2016-10" db="EMBL/GenBank/DDBJ databases">
        <authorList>
            <person name="Varghese N."/>
            <person name="Submissions S."/>
        </authorList>
    </citation>
    <scope>NUCLEOTIDE SEQUENCE [LARGE SCALE GENOMIC DNA]</scope>
    <source>
        <strain evidence="1 2">DSM 5563</strain>
    </source>
</reference>
<organism evidence="1 2">
    <name type="scientific">Pragia fontium DSM 5563 = ATCC 49100</name>
    <dbReference type="NCBI Taxonomy" id="1122977"/>
    <lineage>
        <taxon>Bacteria</taxon>
        <taxon>Pseudomonadati</taxon>
        <taxon>Pseudomonadota</taxon>
        <taxon>Gammaproteobacteria</taxon>
        <taxon>Enterobacterales</taxon>
        <taxon>Budviciaceae</taxon>
        <taxon>Pragia</taxon>
    </lineage>
</organism>
<accession>A0AAJ4WAN7</accession>
<gene>
    <name evidence="1" type="ORF">SAMN02745723_10527</name>
</gene>
<dbReference type="Pfam" id="PF02413">
    <property type="entry name" value="Caudo_TAP"/>
    <property type="match status" value="1"/>
</dbReference>
<dbReference type="InterPro" id="IPR051220">
    <property type="entry name" value="TFA_Chaperone"/>
</dbReference>
<dbReference type="AlphaFoldDB" id="A0AAJ4WAN7"/>
<dbReference type="PANTHER" id="PTHR34413:SF2">
    <property type="entry name" value="PROPHAGE TAIL FIBER ASSEMBLY PROTEIN HOMOLOG TFAE-RELATED"/>
    <property type="match status" value="1"/>
</dbReference>
<dbReference type="EMBL" id="FOLW01000005">
    <property type="protein sequence ID" value="SFC86454.1"/>
    <property type="molecule type" value="Genomic_DNA"/>
</dbReference>
<dbReference type="Proteomes" id="UP000226420">
    <property type="component" value="Unassembled WGS sequence"/>
</dbReference>
<evidence type="ECO:0000313" key="1">
    <source>
        <dbReference type="EMBL" id="SFC86454.1"/>
    </source>
</evidence>
<proteinExistence type="predicted"/>
<sequence>MNNIKFDKYGLANNEGIIRVYNVDSITGEYLNSTDELLVAGIGLPQYSYLDEPFVSRAGFAVCRRDGEWQYIEDHRGETAYVKHNGAEQIMSELGPIPAELTLLKPMTIYDKWHDDRWVTDKNAEHQAEVDTAKIEKQQRDEQAKDEIVRLSDAIEFGIELDDDRDRLTTWRKYRILLNRVDIETAPNIQWPEQPE</sequence>
<protein>
    <submittedName>
        <fullName evidence="1">Virus tail fibre assembly protein, lambda gpK</fullName>
    </submittedName>
</protein>